<evidence type="ECO:0008006" key="4">
    <source>
        <dbReference type="Google" id="ProtNLM"/>
    </source>
</evidence>
<reference evidence="2 3" key="1">
    <citation type="journal article" date="2019" name="Emerg. Microbes Infect.">
        <title>Comprehensive subspecies identification of 175 nontuberculous mycobacteria species based on 7547 genomic profiles.</title>
        <authorList>
            <person name="Matsumoto Y."/>
            <person name="Kinjo T."/>
            <person name="Motooka D."/>
            <person name="Nabeya D."/>
            <person name="Jung N."/>
            <person name="Uechi K."/>
            <person name="Horii T."/>
            <person name="Iida T."/>
            <person name="Fujita J."/>
            <person name="Nakamura S."/>
        </authorList>
    </citation>
    <scope>NUCLEOTIDE SEQUENCE [LARGE SCALE GENOMIC DNA]</scope>
    <source>
        <strain evidence="2 3">JCM 6375</strain>
    </source>
</reference>
<organism evidence="2 3">
    <name type="scientific">Mycolicibacterium moriokaense</name>
    <dbReference type="NCBI Taxonomy" id="39691"/>
    <lineage>
        <taxon>Bacteria</taxon>
        <taxon>Bacillati</taxon>
        <taxon>Actinomycetota</taxon>
        <taxon>Actinomycetes</taxon>
        <taxon>Mycobacteriales</taxon>
        <taxon>Mycobacteriaceae</taxon>
        <taxon>Mycolicibacterium</taxon>
    </lineage>
</organism>
<dbReference type="EMBL" id="AP022560">
    <property type="protein sequence ID" value="BBX02287.1"/>
    <property type="molecule type" value="Genomic_DNA"/>
</dbReference>
<keyword evidence="3" id="KW-1185">Reference proteome</keyword>
<dbReference type="RefSeq" id="WP_083150671.1">
    <property type="nucleotide sequence ID" value="NZ_AP022560.1"/>
</dbReference>
<proteinExistence type="predicted"/>
<evidence type="ECO:0000256" key="1">
    <source>
        <dbReference type="SAM" id="SignalP"/>
    </source>
</evidence>
<sequence>MFRKATIAAAALGCAAMIFPATASADATDEYPIPNRIMRTTCTVDQYMAAARDTDPIYYERYMIDYKNRPADVQAGARNRIYWFFSLDYAGRRQYSENTATNVYYEQMATRWGNWAKLFFNNKGVVAHATEVCMNYPPVDPTVWNW</sequence>
<keyword evidence="1" id="KW-0732">Signal</keyword>
<dbReference type="AlphaFoldDB" id="A0AAD1HBB9"/>
<accession>A0AAD1HBB9</accession>
<feature type="signal peptide" evidence="1">
    <location>
        <begin position="1"/>
        <end position="25"/>
    </location>
</feature>
<name>A0AAD1HBB9_9MYCO</name>
<protein>
    <recommendedName>
        <fullName evidence="4">DUF5078 domain-containing protein</fullName>
    </recommendedName>
</protein>
<evidence type="ECO:0000313" key="2">
    <source>
        <dbReference type="EMBL" id="BBX02287.1"/>
    </source>
</evidence>
<dbReference type="InterPro" id="IPR031702">
    <property type="entry name" value="DUF5078"/>
</dbReference>
<gene>
    <name evidence="2" type="ORF">MMOR_32230</name>
</gene>
<dbReference type="Pfam" id="PF16877">
    <property type="entry name" value="DUF5078"/>
    <property type="match status" value="1"/>
</dbReference>
<dbReference type="KEGG" id="mmor:MMOR_32230"/>
<dbReference type="Proteomes" id="UP000466681">
    <property type="component" value="Chromosome"/>
</dbReference>
<evidence type="ECO:0000313" key="3">
    <source>
        <dbReference type="Proteomes" id="UP000466681"/>
    </source>
</evidence>
<feature type="chain" id="PRO_5042097657" description="DUF5078 domain-containing protein" evidence="1">
    <location>
        <begin position="26"/>
        <end position="146"/>
    </location>
</feature>